<evidence type="ECO:0000256" key="2">
    <source>
        <dbReference type="ARBA" id="ARBA00009677"/>
    </source>
</evidence>
<feature type="domain" description="Flagellar basal body rod protein N-terminal" evidence="7">
    <location>
        <begin position="5"/>
        <end position="34"/>
    </location>
</feature>
<dbReference type="GO" id="GO:0071978">
    <property type="term" value="P:bacterial-type flagellum-dependent swarming motility"/>
    <property type="evidence" value="ECO:0007669"/>
    <property type="project" value="TreeGrafter"/>
</dbReference>
<dbReference type="PATRIC" id="fig|1354791.3.peg.2644"/>
<evidence type="ECO:0000259" key="8">
    <source>
        <dbReference type="Pfam" id="PF06429"/>
    </source>
</evidence>
<dbReference type="NCBIfam" id="TIGR03506">
    <property type="entry name" value="FlgEFG_subfam"/>
    <property type="match status" value="1"/>
</dbReference>
<dbReference type="Pfam" id="PF07559">
    <property type="entry name" value="FlgE_D2"/>
    <property type="match status" value="1"/>
</dbReference>
<dbReference type="SUPFAM" id="SSF117143">
    <property type="entry name" value="Flagellar hook protein flgE"/>
    <property type="match status" value="1"/>
</dbReference>
<keyword evidence="11" id="KW-0969">Cilium</keyword>
<dbReference type="InterPro" id="IPR037058">
    <property type="entry name" value="Falgellar_hook_FlgE_sf"/>
</dbReference>
<reference evidence="11 12" key="1">
    <citation type="journal article" date="2014" name="J Genomics">
        <title>Draft Genome Sequence of the Extremely Halophilic Phototrophic Purple Sulfur Bacterium Halorhodospira halochloris.</title>
        <authorList>
            <person name="Singh K.S."/>
            <person name="Kirksey J."/>
            <person name="Hoff W.D."/>
            <person name="Deole R."/>
        </authorList>
    </citation>
    <scope>NUCLEOTIDE SEQUENCE [LARGE SCALE GENOMIC DNA]</scope>
    <source>
        <strain evidence="11 12">A</strain>
    </source>
</reference>
<comment type="similarity">
    <text evidence="2 5">Belongs to the flagella basal body rod proteins family.</text>
</comment>
<dbReference type="InterPro" id="IPR011491">
    <property type="entry name" value="FlgE_D2"/>
</dbReference>
<keyword evidence="4 5" id="KW-0975">Bacterial flagellum</keyword>
<name>W8KVJ9_9GAMM</name>
<dbReference type="Gene3D" id="2.60.98.20">
    <property type="entry name" value="Flagellar hook protein FlgE"/>
    <property type="match status" value="1"/>
</dbReference>
<evidence type="ECO:0000313" key="11">
    <source>
        <dbReference type="EMBL" id="AHK79591.1"/>
    </source>
</evidence>
<evidence type="ECO:0000256" key="3">
    <source>
        <dbReference type="ARBA" id="ARBA00019015"/>
    </source>
</evidence>
<sequence length="412" mass="43646">MPSFNIGLTGINAASKDLEVTGHNISNSSTAGFKGSRAEFADVFALSYTGVSRLATGSGVNLAAVSQQFNQGDLEFTDNNLDLALNGRGFFVVERDDVREYTRAGQFLVDKDGFIVNSAGQNLMGYPPGVRSGELNEIRVTTGEAEPRATSEIEALMNLSAAAPTIPPDPDNDPSVDIEPSEPDTYNESTSLTVYDSRGGEHTVSLFFQRTGDSEWAVRAFKGDQPIDGDGATAGELVFTPEGTLDLDASTPLEISFDPENGAAEPLNINVDFTETTLYGDRFGVSRLNQDGFAPGQLIDVDVDSDGTVFARFTNGVNRSLGQVAIANFDNPQGLQPVGGTNWVETSSSGQALMGGAGETGFGLIQGGAFENSNVNIAEQLVNLITAQRNFQANAQVISTADTITQTIINLR</sequence>
<dbReference type="KEGG" id="hhc:M911_10970"/>
<dbReference type="InterPro" id="IPR020013">
    <property type="entry name" value="Flagellar_FlgE/F/G"/>
</dbReference>
<protein>
    <recommendedName>
        <fullName evidence="3 5">Flagellar hook protein FlgE</fullName>
    </recommendedName>
</protein>
<evidence type="ECO:0000313" key="12">
    <source>
        <dbReference type="Proteomes" id="UP000019442"/>
    </source>
</evidence>
<dbReference type="HOGENOM" id="CLU_013687_2_0_6"/>
<evidence type="ECO:0000259" key="9">
    <source>
        <dbReference type="Pfam" id="PF07559"/>
    </source>
</evidence>
<dbReference type="GO" id="GO:0005829">
    <property type="term" value="C:cytosol"/>
    <property type="evidence" value="ECO:0007669"/>
    <property type="project" value="TreeGrafter"/>
</dbReference>
<evidence type="ECO:0000256" key="5">
    <source>
        <dbReference type="RuleBase" id="RU362116"/>
    </source>
</evidence>
<dbReference type="GO" id="GO:0009425">
    <property type="term" value="C:bacterial-type flagellum basal body"/>
    <property type="evidence" value="ECO:0007669"/>
    <property type="project" value="UniProtKB-SubCell"/>
</dbReference>
<dbReference type="NCBIfam" id="NF004238">
    <property type="entry name" value="PRK05682.1-1"/>
    <property type="match status" value="1"/>
</dbReference>
<evidence type="ECO:0000256" key="6">
    <source>
        <dbReference type="SAM" id="MobiDB-lite"/>
    </source>
</evidence>
<feature type="domain" description="Flagellar hook protein FlgE/F/G-like D1" evidence="10">
    <location>
        <begin position="84"/>
        <end position="125"/>
    </location>
</feature>
<dbReference type="RefSeq" id="WP_025282063.1">
    <property type="nucleotide sequence ID" value="NZ_CP007268.1"/>
</dbReference>
<organism evidence="11 12">
    <name type="scientific">Ectothiorhodospira haloalkaliphila</name>
    <dbReference type="NCBI Taxonomy" id="421628"/>
    <lineage>
        <taxon>Bacteria</taxon>
        <taxon>Pseudomonadati</taxon>
        <taxon>Pseudomonadota</taxon>
        <taxon>Gammaproteobacteria</taxon>
        <taxon>Chromatiales</taxon>
        <taxon>Ectothiorhodospiraceae</taxon>
        <taxon>Ectothiorhodospira</taxon>
    </lineage>
</organism>
<dbReference type="InterPro" id="IPR053967">
    <property type="entry name" value="LlgE_F_G-like_D1"/>
</dbReference>
<evidence type="ECO:0000259" key="7">
    <source>
        <dbReference type="Pfam" id="PF00460"/>
    </source>
</evidence>
<dbReference type="Pfam" id="PF22692">
    <property type="entry name" value="LlgE_F_G_D1"/>
    <property type="match status" value="1"/>
</dbReference>
<reference evidence="12" key="2">
    <citation type="submission" date="2014-02" db="EMBL/GenBank/DDBJ databases">
        <title>Draft Genome Sequence of extremely halophilic bacteria Halorhodospira halochloris.</title>
        <authorList>
            <person name="Singh K.S."/>
        </authorList>
    </citation>
    <scope>NUCLEOTIDE SEQUENCE [LARGE SCALE GENOMIC DNA]</scope>
    <source>
        <strain evidence="12">A</strain>
    </source>
</reference>
<feature type="domain" description="Flagellar basal-body/hook protein C-terminal" evidence="8">
    <location>
        <begin position="367"/>
        <end position="411"/>
    </location>
</feature>
<keyword evidence="12" id="KW-1185">Reference proteome</keyword>
<gene>
    <name evidence="11" type="ORF">M911_10970</name>
</gene>
<dbReference type="Pfam" id="PF00460">
    <property type="entry name" value="Flg_bb_rod"/>
    <property type="match status" value="1"/>
</dbReference>
<keyword evidence="11" id="KW-0966">Cell projection</keyword>
<dbReference type="InterPro" id="IPR001444">
    <property type="entry name" value="Flag_bb_rod_N"/>
</dbReference>
<keyword evidence="11" id="KW-0282">Flagellum</keyword>
<comment type="subcellular location">
    <subcellularLocation>
        <location evidence="1 5">Bacterial flagellum basal body</location>
    </subcellularLocation>
</comment>
<feature type="compositionally biased region" description="Acidic residues" evidence="6">
    <location>
        <begin position="170"/>
        <end position="182"/>
    </location>
</feature>
<dbReference type="OrthoDB" id="8578401at2"/>
<accession>W8KVJ9</accession>
<proteinExistence type="inferred from homology"/>
<evidence type="ECO:0000256" key="4">
    <source>
        <dbReference type="ARBA" id="ARBA00023143"/>
    </source>
</evidence>
<dbReference type="Proteomes" id="UP000019442">
    <property type="component" value="Chromosome"/>
</dbReference>
<dbReference type="GO" id="GO:0009424">
    <property type="term" value="C:bacterial-type flagellum hook"/>
    <property type="evidence" value="ECO:0007669"/>
    <property type="project" value="TreeGrafter"/>
</dbReference>
<dbReference type="EMBL" id="CP007268">
    <property type="protein sequence ID" value="AHK79591.1"/>
    <property type="molecule type" value="Genomic_DNA"/>
</dbReference>
<dbReference type="Pfam" id="PF06429">
    <property type="entry name" value="Flg_bbr_C"/>
    <property type="match status" value="1"/>
</dbReference>
<evidence type="ECO:0000256" key="1">
    <source>
        <dbReference type="ARBA" id="ARBA00004117"/>
    </source>
</evidence>
<dbReference type="PANTHER" id="PTHR30435:SF1">
    <property type="entry name" value="FLAGELLAR HOOK PROTEIN FLGE"/>
    <property type="match status" value="1"/>
</dbReference>
<feature type="domain" description="Flagellar hook protein FlgE D2" evidence="9">
    <location>
        <begin position="173"/>
        <end position="293"/>
    </location>
</feature>
<dbReference type="InterPro" id="IPR037925">
    <property type="entry name" value="FlgE/F/G-like"/>
</dbReference>
<dbReference type="AlphaFoldDB" id="W8KVJ9"/>
<dbReference type="InterPro" id="IPR010930">
    <property type="entry name" value="Flg_bb/hook_C_dom"/>
</dbReference>
<evidence type="ECO:0000259" key="10">
    <source>
        <dbReference type="Pfam" id="PF22692"/>
    </source>
</evidence>
<comment type="function">
    <text evidence="5">A flexible structure which links the flagellar filament to the drive apparatus in the basal body.</text>
</comment>
<dbReference type="PANTHER" id="PTHR30435">
    <property type="entry name" value="FLAGELLAR PROTEIN"/>
    <property type="match status" value="1"/>
</dbReference>
<feature type="region of interest" description="Disordered" evidence="6">
    <location>
        <begin position="162"/>
        <end position="188"/>
    </location>
</feature>